<dbReference type="EMBL" id="CT868012">
    <property type="protein sequence ID" value="CAK61237.1"/>
    <property type="molecule type" value="Genomic_DNA"/>
</dbReference>
<dbReference type="OrthoDB" id="301333at2759"/>
<organism evidence="1 2">
    <name type="scientific">Paramecium tetraurelia</name>
    <dbReference type="NCBI Taxonomy" id="5888"/>
    <lineage>
        <taxon>Eukaryota</taxon>
        <taxon>Sar</taxon>
        <taxon>Alveolata</taxon>
        <taxon>Ciliophora</taxon>
        <taxon>Intramacronucleata</taxon>
        <taxon>Oligohymenophorea</taxon>
        <taxon>Peniculida</taxon>
        <taxon>Parameciidae</taxon>
        <taxon>Paramecium</taxon>
    </lineage>
</organism>
<accession>A0BRS0</accession>
<evidence type="ECO:0000313" key="1">
    <source>
        <dbReference type="EMBL" id="CAK61237.1"/>
    </source>
</evidence>
<name>A0BRS0_PARTE</name>
<evidence type="ECO:0000313" key="2">
    <source>
        <dbReference type="Proteomes" id="UP000000600"/>
    </source>
</evidence>
<reference evidence="1 2" key="1">
    <citation type="journal article" date="2006" name="Nature">
        <title>Global trends of whole-genome duplications revealed by the ciliate Paramecium tetraurelia.</title>
        <authorList>
            <consortium name="Genoscope"/>
            <person name="Aury J.-M."/>
            <person name="Jaillon O."/>
            <person name="Duret L."/>
            <person name="Noel B."/>
            <person name="Jubin C."/>
            <person name="Porcel B.M."/>
            <person name="Segurens B."/>
            <person name="Daubin V."/>
            <person name="Anthouard V."/>
            <person name="Aiach N."/>
            <person name="Arnaiz O."/>
            <person name="Billaut A."/>
            <person name="Beisson J."/>
            <person name="Blanc I."/>
            <person name="Bouhouche K."/>
            <person name="Camara F."/>
            <person name="Duharcourt S."/>
            <person name="Guigo R."/>
            <person name="Gogendeau D."/>
            <person name="Katinka M."/>
            <person name="Keller A.-M."/>
            <person name="Kissmehl R."/>
            <person name="Klotz C."/>
            <person name="Koll F."/>
            <person name="Le Moue A."/>
            <person name="Lepere C."/>
            <person name="Malinsky S."/>
            <person name="Nowacki M."/>
            <person name="Nowak J.K."/>
            <person name="Plattner H."/>
            <person name="Poulain J."/>
            <person name="Ruiz F."/>
            <person name="Serrano V."/>
            <person name="Zagulski M."/>
            <person name="Dessen P."/>
            <person name="Betermier M."/>
            <person name="Weissenbach J."/>
            <person name="Scarpelli C."/>
            <person name="Schachter V."/>
            <person name="Sperling L."/>
            <person name="Meyer E."/>
            <person name="Cohen J."/>
            <person name="Wincker P."/>
        </authorList>
    </citation>
    <scope>NUCLEOTIDE SEQUENCE [LARGE SCALE GENOMIC DNA]</scope>
    <source>
        <strain evidence="1 2">Stock d4-2</strain>
    </source>
</reference>
<dbReference type="HOGENOM" id="CLU_1274405_0_0_1"/>
<protein>
    <submittedName>
        <fullName evidence="1">Uncharacterized protein</fullName>
    </submittedName>
</protein>
<keyword evidence="2" id="KW-1185">Reference proteome</keyword>
<dbReference type="RefSeq" id="XP_001428635.1">
    <property type="nucleotide sequence ID" value="XM_001428598.1"/>
</dbReference>
<gene>
    <name evidence="1" type="ORF">GSPATT00031468001</name>
</gene>
<dbReference type="Proteomes" id="UP000000600">
    <property type="component" value="Unassembled WGS sequence"/>
</dbReference>
<dbReference type="AlphaFoldDB" id="A0BRS0"/>
<sequence>MNKIYKSVIACQKTNNFFDSLQEVLRNNIRAFLYTRKDAESKEKCLVKLMSSFTYNLMIAFLRWKNFNKQQKISEKLGDERKKFVLINLQRFIKNCNLNRLRRILKLFYIGQQVNQLIKKIHLRVLQTQIGQVELSFQKWKSLPGDDALNNQARVSKFAISLGKIAFRFVKLNSWDQIENEFQDGQVKKNFALTKLLLSPKVTQKKPFYFCIEKLGR</sequence>
<proteinExistence type="predicted"/>
<dbReference type="GeneID" id="5014419"/>
<dbReference type="InParanoid" id="A0BRS0"/>
<dbReference type="KEGG" id="ptm:GSPATT00031468001"/>